<evidence type="ECO:0000313" key="1">
    <source>
        <dbReference type="EMBL" id="KAJ0018559.1"/>
    </source>
</evidence>
<proteinExistence type="predicted"/>
<dbReference type="EMBL" id="CM047747">
    <property type="protein sequence ID" value="KAJ0018559.1"/>
    <property type="molecule type" value="Genomic_DNA"/>
</dbReference>
<gene>
    <name evidence="1" type="ORF">Pint_09819</name>
</gene>
<accession>A0ACC0XJJ7</accession>
<protein>
    <submittedName>
        <fullName evidence="1">Uncharacterized protein</fullName>
    </submittedName>
</protein>
<sequence>MEAYGVLPLTLLSIFPPKLNRNKAFPSSPSNFKQRNSNSTRLHCQKMYVPGFGEASPEAKAAKNLHNFFNYIAVRIVTAQLQSYNPEAYEELMEFLGRHSLNDGDKFISELMRESSRHKNLALRILEVRSAYCKHDFEWDNLKRLAIKMVDESNTRIMRDYVLETSHVESEK</sequence>
<organism evidence="1 2">
    <name type="scientific">Pistacia integerrima</name>
    <dbReference type="NCBI Taxonomy" id="434235"/>
    <lineage>
        <taxon>Eukaryota</taxon>
        <taxon>Viridiplantae</taxon>
        <taxon>Streptophyta</taxon>
        <taxon>Embryophyta</taxon>
        <taxon>Tracheophyta</taxon>
        <taxon>Spermatophyta</taxon>
        <taxon>Magnoliopsida</taxon>
        <taxon>eudicotyledons</taxon>
        <taxon>Gunneridae</taxon>
        <taxon>Pentapetalae</taxon>
        <taxon>rosids</taxon>
        <taxon>malvids</taxon>
        <taxon>Sapindales</taxon>
        <taxon>Anacardiaceae</taxon>
        <taxon>Pistacia</taxon>
    </lineage>
</organism>
<reference evidence="2" key="1">
    <citation type="journal article" date="2023" name="G3 (Bethesda)">
        <title>Genome assembly and association tests identify interacting loci associated with vigor, precocity, and sex in interspecific pistachio rootstocks.</title>
        <authorList>
            <person name="Palmer W."/>
            <person name="Jacygrad E."/>
            <person name="Sagayaradj S."/>
            <person name="Cavanaugh K."/>
            <person name="Han R."/>
            <person name="Bertier L."/>
            <person name="Beede B."/>
            <person name="Kafkas S."/>
            <person name="Golino D."/>
            <person name="Preece J."/>
            <person name="Michelmore R."/>
        </authorList>
    </citation>
    <scope>NUCLEOTIDE SEQUENCE [LARGE SCALE GENOMIC DNA]</scope>
</reference>
<evidence type="ECO:0000313" key="2">
    <source>
        <dbReference type="Proteomes" id="UP001163603"/>
    </source>
</evidence>
<dbReference type="Proteomes" id="UP001163603">
    <property type="component" value="Chromosome 12"/>
</dbReference>
<name>A0ACC0XJJ7_9ROSI</name>
<keyword evidence="2" id="KW-1185">Reference proteome</keyword>
<comment type="caution">
    <text evidence="1">The sequence shown here is derived from an EMBL/GenBank/DDBJ whole genome shotgun (WGS) entry which is preliminary data.</text>
</comment>